<keyword evidence="6" id="KW-1185">Reference proteome</keyword>
<sequence length="625" mass="69251">MPPQPGGVQHALAAVAALLYAFAKALTTFGHYPAGDVKPLTAVCLPPEAPNGSRQTRGFLLEFVSFGKSRLPAFCREPCFLHIDAPAPLCVSQTNRCRRKAQRLSVTKPSHAKAHMSYRRAASAPSSENATPEFKAGPTQPDDLSDPSEAYDEVDPLPPSCQLRTSFKVPLTYGTQEPLLRAQEVRSRNRRAQARYRIRQRAMKRAKDTQEKSMCDTIARLQGDKATLLERNQQLESSLYQLSRRVRAASKEQASSSLTDDGPIDPATAVLANQEQARNGKAKLDSTSAANKPGPLSKAQLLSAPLDELAREVKDIMMRMHLSLQLRDSETALQAAVVQYLQVCTTLKKCRPDALRQLETRDLETCAPLMPKLPSDEKQIWTTIMDISQLTLQQKRRLFDLRRTYERESRALLDAQQRELLQASQARASQPAHSPRDSIHRAFSALQARLQTETELWHTLWSTILTEVLSARQAALWIVLAWPRFCNVLTLADIAEEDLRMAGCFLSVASHSVALSPAVEPEHPRQMAAHVQPQPPVYGSLRQSTLHTPHTFQAGVTTCSPAPNGHMPPLSQSGLATCSLSAAFWAETERTHISPSPMTVFLEDTAYWQNQSLGQDARICVRPGT</sequence>
<dbReference type="InterPro" id="IPR004827">
    <property type="entry name" value="bZIP"/>
</dbReference>
<protein>
    <recommendedName>
        <fullName evidence="4">BZIP domain-containing protein</fullName>
    </recommendedName>
</protein>
<evidence type="ECO:0000313" key="5">
    <source>
        <dbReference type="EMBL" id="KAK9863219.1"/>
    </source>
</evidence>
<comment type="caution">
    <text evidence="5">The sequence shown here is derived from an EMBL/GenBank/DDBJ whole genome shotgun (WGS) entry which is preliminary data.</text>
</comment>
<feature type="chain" id="PRO_5043632077" description="BZIP domain-containing protein" evidence="3">
    <location>
        <begin position="26"/>
        <end position="625"/>
    </location>
</feature>
<gene>
    <name evidence="5" type="ORF">WJX84_010145</name>
</gene>
<feature type="coiled-coil region" evidence="1">
    <location>
        <begin position="218"/>
        <end position="252"/>
    </location>
</feature>
<feature type="region of interest" description="Disordered" evidence="2">
    <location>
        <begin position="101"/>
        <end position="157"/>
    </location>
</feature>
<feature type="compositionally biased region" description="Acidic residues" evidence="2">
    <location>
        <begin position="143"/>
        <end position="155"/>
    </location>
</feature>
<dbReference type="CDD" id="cd14686">
    <property type="entry name" value="bZIP"/>
    <property type="match status" value="1"/>
</dbReference>
<evidence type="ECO:0000256" key="3">
    <source>
        <dbReference type="SAM" id="SignalP"/>
    </source>
</evidence>
<feature type="signal peptide" evidence="3">
    <location>
        <begin position="1"/>
        <end position="25"/>
    </location>
</feature>
<dbReference type="Proteomes" id="UP001485043">
    <property type="component" value="Unassembled WGS sequence"/>
</dbReference>
<name>A0AAW1T3T2_9CHLO</name>
<dbReference type="PROSITE" id="PS00036">
    <property type="entry name" value="BZIP_BASIC"/>
    <property type="match status" value="1"/>
</dbReference>
<proteinExistence type="predicted"/>
<dbReference type="GO" id="GO:0003700">
    <property type="term" value="F:DNA-binding transcription factor activity"/>
    <property type="evidence" value="ECO:0007669"/>
    <property type="project" value="InterPro"/>
</dbReference>
<evidence type="ECO:0000256" key="2">
    <source>
        <dbReference type="SAM" id="MobiDB-lite"/>
    </source>
</evidence>
<feature type="domain" description="BZIP" evidence="4">
    <location>
        <begin position="186"/>
        <end position="199"/>
    </location>
</feature>
<accession>A0AAW1T3T2</accession>
<feature type="region of interest" description="Disordered" evidence="2">
    <location>
        <begin position="276"/>
        <end position="296"/>
    </location>
</feature>
<keyword evidence="1" id="KW-0175">Coiled coil</keyword>
<dbReference type="AlphaFoldDB" id="A0AAW1T3T2"/>
<keyword evidence="3" id="KW-0732">Signal</keyword>
<evidence type="ECO:0000313" key="6">
    <source>
        <dbReference type="Proteomes" id="UP001485043"/>
    </source>
</evidence>
<reference evidence="5 6" key="1">
    <citation type="journal article" date="2024" name="Nat. Commun.">
        <title>Phylogenomics reveals the evolutionary origins of lichenization in chlorophyte algae.</title>
        <authorList>
            <person name="Puginier C."/>
            <person name="Libourel C."/>
            <person name="Otte J."/>
            <person name="Skaloud P."/>
            <person name="Haon M."/>
            <person name="Grisel S."/>
            <person name="Petersen M."/>
            <person name="Berrin J.G."/>
            <person name="Delaux P.M."/>
            <person name="Dal Grande F."/>
            <person name="Keller J."/>
        </authorList>
    </citation>
    <scope>NUCLEOTIDE SEQUENCE [LARGE SCALE GENOMIC DNA]</scope>
    <source>
        <strain evidence="5 6">SAG 2523</strain>
    </source>
</reference>
<evidence type="ECO:0000259" key="4">
    <source>
        <dbReference type="PROSITE" id="PS00036"/>
    </source>
</evidence>
<evidence type="ECO:0000256" key="1">
    <source>
        <dbReference type="SAM" id="Coils"/>
    </source>
</evidence>
<organism evidence="5 6">
    <name type="scientific">Apatococcus fuscideae</name>
    <dbReference type="NCBI Taxonomy" id="2026836"/>
    <lineage>
        <taxon>Eukaryota</taxon>
        <taxon>Viridiplantae</taxon>
        <taxon>Chlorophyta</taxon>
        <taxon>core chlorophytes</taxon>
        <taxon>Trebouxiophyceae</taxon>
        <taxon>Chlorellales</taxon>
        <taxon>Chlorellaceae</taxon>
        <taxon>Apatococcus</taxon>
    </lineage>
</organism>
<dbReference type="EMBL" id="JALJOV010000501">
    <property type="protein sequence ID" value="KAK9863219.1"/>
    <property type="molecule type" value="Genomic_DNA"/>
</dbReference>